<evidence type="ECO:0000256" key="1">
    <source>
        <dbReference type="SAM" id="Phobius"/>
    </source>
</evidence>
<dbReference type="Proteomes" id="UP000193642">
    <property type="component" value="Unassembled WGS sequence"/>
</dbReference>
<dbReference type="EMBL" id="MCGO01000036">
    <property type="protein sequence ID" value="ORY40185.1"/>
    <property type="molecule type" value="Genomic_DNA"/>
</dbReference>
<evidence type="ECO:0000313" key="2">
    <source>
        <dbReference type="EMBL" id="ORY40185.1"/>
    </source>
</evidence>
<gene>
    <name evidence="2" type="ORF">BCR33DRAFT_719569</name>
</gene>
<comment type="caution">
    <text evidence="2">The sequence shown here is derived from an EMBL/GenBank/DDBJ whole genome shotgun (WGS) entry which is preliminary data.</text>
</comment>
<organism evidence="2 3">
    <name type="scientific">Rhizoclosmatium globosum</name>
    <dbReference type="NCBI Taxonomy" id="329046"/>
    <lineage>
        <taxon>Eukaryota</taxon>
        <taxon>Fungi</taxon>
        <taxon>Fungi incertae sedis</taxon>
        <taxon>Chytridiomycota</taxon>
        <taxon>Chytridiomycota incertae sedis</taxon>
        <taxon>Chytridiomycetes</taxon>
        <taxon>Chytridiales</taxon>
        <taxon>Chytriomycetaceae</taxon>
        <taxon>Rhizoclosmatium</taxon>
    </lineage>
</organism>
<keyword evidence="1" id="KW-0812">Transmembrane</keyword>
<keyword evidence="1" id="KW-1133">Transmembrane helix</keyword>
<proteinExistence type="predicted"/>
<dbReference type="AlphaFoldDB" id="A0A1Y2C1J7"/>
<protein>
    <recommendedName>
        <fullName evidence="4">Fatty acid hydroxylase domain-containing protein</fullName>
    </recommendedName>
</protein>
<evidence type="ECO:0000313" key="3">
    <source>
        <dbReference type="Proteomes" id="UP000193642"/>
    </source>
</evidence>
<keyword evidence="3" id="KW-1185">Reference proteome</keyword>
<reference evidence="2 3" key="1">
    <citation type="submission" date="2016-07" db="EMBL/GenBank/DDBJ databases">
        <title>Pervasive Adenine N6-methylation of Active Genes in Fungi.</title>
        <authorList>
            <consortium name="DOE Joint Genome Institute"/>
            <person name="Mondo S.J."/>
            <person name="Dannebaum R.O."/>
            <person name="Kuo R.C."/>
            <person name="Labutti K."/>
            <person name="Haridas S."/>
            <person name="Kuo A."/>
            <person name="Salamov A."/>
            <person name="Ahrendt S.R."/>
            <person name="Lipzen A."/>
            <person name="Sullivan W."/>
            <person name="Andreopoulos W.B."/>
            <person name="Clum A."/>
            <person name="Lindquist E."/>
            <person name="Daum C."/>
            <person name="Ramamoorthy G.K."/>
            <person name="Gryganskyi A."/>
            <person name="Culley D."/>
            <person name="Magnuson J.K."/>
            <person name="James T.Y."/>
            <person name="O'Malley M.A."/>
            <person name="Stajich J.E."/>
            <person name="Spatafora J.W."/>
            <person name="Visel A."/>
            <person name="Grigoriev I.V."/>
        </authorList>
    </citation>
    <scope>NUCLEOTIDE SEQUENCE [LARGE SCALE GENOMIC DNA]</scope>
    <source>
        <strain evidence="2 3">JEL800</strain>
    </source>
</reference>
<feature type="transmembrane region" description="Helical" evidence="1">
    <location>
        <begin position="85"/>
        <end position="108"/>
    </location>
</feature>
<feature type="transmembrane region" description="Helical" evidence="1">
    <location>
        <begin position="46"/>
        <end position="65"/>
    </location>
</feature>
<keyword evidence="1" id="KW-0472">Membrane</keyword>
<accession>A0A1Y2C1J7</accession>
<name>A0A1Y2C1J7_9FUNG</name>
<dbReference type="OrthoDB" id="2123931at2759"/>
<sequence length="263" mass="30083">MSLQWTIRAKDEKPPLQFLQGFPLFVISQIVVQTGHFVLLNYYGTFGLVLYSILLAANMALDPLASNSLGKNVEILRANGFTDGFVVVAMLVNLVSSQALTLIVINWIGGQDGMASLWSSQVYNFQLLGRILINLGSTEVLFFLAHKFLHQVWPEIHVMHHCCKHSSWTTNLIFHPIDLAFEFGGPGAILLLLHYFAWEQDKPALLLSYMFVQTYYAIDHDEWTRTYHYEHHAKIDSVYTIYVHKREDAKLNRVKKLIKSVSN</sequence>
<evidence type="ECO:0008006" key="4">
    <source>
        <dbReference type="Google" id="ProtNLM"/>
    </source>
</evidence>